<feature type="chain" id="PRO_5012464567" evidence="2">
    <location>
        <begin position="23"/>
        <end position="180"/>
    </location>
</feature>
<feature type="region of interest" description="Disordered" evidence="1">
    <location>
        <begin position="67"/>
        <end position="96"/>
    </location>
</feature>
<evidence type="ECO:0000256" key="2">
    <source>
        <dbReference type="SAM" id="SignalP"/>
    </source>
</evidence>
<accession>A0A1Z4VLK8</accession>
<dbReference type="EMBL" id="AP018052">
    <property type="protein sequence ID" value="BAZ92476.1"/>
    <property type="molecule type" value="Genomic_DNA"/>
</dbReference>
<evidence type="ECO:0000313" key="4">
    <source>
        <dbReference type="Proteomes" id="UP000218765"/>
    </source>
</evidence>
<dbReference type="InterPro" id="IPR007446">
    <property type="entry name" value="PilP"/>
</dbReference>
<keyword evidence="4" id="KW-1185">Reference proteome</keyword>
<dbReference type="Pfam" id="PF04351">
    <property type="entry name" value="PilP"/>
    <property type="match status" value="1"/>
</dbReference>
<keyword evidence="2" id="KW-0732">Signal</keyword>
<dbReference type="Proteomes" id="UP000218765">
    <property type="component" value="Chromosome"/>
</dbReference>
<name>A0A1Z4VLK8_9GAMM</name>
<reference evidence="3 4" key="1">
    <citation type="submission" date="2017-05" db="EMBL/GenBank/DDBJ databases">
        <title>Thiocyanate degradation by Thiohalobacter thiocyanaticus FOKN1.</title>
        <authorList>
            <person name="Oshiki M."/>
            <person name="Fukushima T."/>
            <person name="Kawano S."/>
            <person name="Nakagawa J."/>
        </authorList>
    </citation>
    <scope>NUCLEOTIDE SEQUENCE [LARGE SCALE GENOMIC DNA]</scope>
    <source>
        <strain evidence="3 4">FOKN1</strain>
    </source>
</reference>
<evidence type="ECO:0000256" key="1">
    <source>
        <dbReference type="SAM" id="MobiDB-lite"/>
    </source>
</evidence>
<proteinExistence type="predicted"/>
<dbReference type="RefSeq" id="WP_231971536.1">
    <property type="nucleotide sequence ID" value="NZ_AP018052.1"/>
</dbReference>
<dbReference type="Gene3D" id="2.30.30.830">
    <property type="match status" value="1"/>
</dbReference>
<organism evidence="3 4">
    <name type="scientific">Thiohalobacter thiocyanaticus</name>
    <dbReference type="NCBI Taxonomy" id="585455"/>
    <lineage>
        <taxon>Bacteria</taxon>
        <taxon>Pseudomonadati</taxon>
        <taxon>Pseudomonadota</taxon>
        <taxon>Gammaproteobacteria</taxon>
        <taxon>Thiohalobacterales</taxon>
        <taxon>Thiohalobacteraceae</taxon>
        <taxon>Thiohalobacter</taxon>
    </lineage>
</organism>
<feature type="compositionally biased region" description="Basic and acidic residues" evidence="1">
    <location>
        <begin position="82"/>
        <end position="96"/>
    </location>
</feature>
<dbReference type="KEGG" id="ttc:FOKN1_0071"/>
<evidence type="ECO:0000313" key="3">
    <source>
        <dbReference type="EMBL" id="BAZ92476.1"/>
    </source>
</evidence>
<feature type="signal peptide" evidence="2">
    <location>
        <begin position="1"/>
        <end position="22"/>
    </location>
</feature>
<dbReference type="PROSITE" id="PS51257">
    <property type="entry name" value="PROKAR_LIPOPROTEIN"/>
    <property type="match status" value="1"/>
</dbReference>
<sequence>MKLTMERPARIAWLLSVSALVAACSGGQTDDLRQYVDEVRARQNTRVEPLPEFKPYETFLYQATDLRSPFRPSAGGTPEDILTERSDSGVRPDSNRPREALEAFPLDTLRMVGTLDQGGQSWGLVRANDGTIHRVQPGNYLGQNHGRIANITEYEIELVEIVPDGLGGWIERQASLALSE</sequence>
<gene>
    <name evidence="3" type="ORF">FOKN1_0071</name>
</gene>
<dbReference type="PIRSF" id="PIRSF016481">
    <property type="entry name" value="Pilus_assembly_PilP"/>
    <property type="match status" value="1"/>
</dbReference>
<protein>
    <submittedName>
        <fullName evidence="3">Pilus assembly protein PilP</fullName>
    </submittedName>
</protein>
<dbReference type="AlphaFoldDB" id="A0A1Z4VLK8"/>